<evidence type="ECO:0000313" key="2">
    <source>
        <dbReference type="Proteomes" id="UP000606974"/>
    </source>
</evidence>
<sequence>MSLAEAINSRSVASRVSRLRPTNPIPRIATAFLERTRWWRILVLLAETAKNLSPQTISFIITSRHSNSHTIEDARTVLDLSASPKGEQLEGIANSTETRVKAHQSIDSEPPQTFSAVVDSGFGRSADNRMFLRTLPYTVKAVERLVIRGISGRQTVSELATFVFYMRSNQGAFLKLIELDDPPPVSAP</sequence>
<comment type="caution">
    <text evidence="1">The sequence shown here is derived from an EMBL/GenBank/DDBJ whole genome shotgun (WGS) entry which is preliminary data.</text>
</comment>
<organism evidence="1 2">
    <name type="scientific">Endocarpon pusillum</name>
    <dbReference type="NCBI Taxonomy" id="364733"/>
    <lineage>
        <taxon>Eukaryota</taxon>
        <taxon>Fungi</taxon>
        <taxon>Dikarya</taxon>
        <taxon>Ascomycota</taxon>
        <taxon>Pezizomycotina</taxon>
        <taxon>Eurotiomycetes</taxon>
        <taxon>Chaetothyriomycetidae</taxon>
        <taxon>Verrucariales</taxon>
        <taxon>Verrucariaceae</taxon>
        <taxon>Endocarpon</taxon>
    </lineage>
</organism>
<evidence type="ECO:0000313" key="1">
    <source>
        <dbReference type="EMBL" id="KAF7507210.1"/>
    </source>
</evidence>
<proteinExistence type="predicted"/>
<dbReference type="EMBL" id="JAACFV010000072">
    <property type="protein sequence ID" value="KAF7507210.1"/>
    <property type="molecule type" value="Genomic_DNA"/>
</dbReference>
<gene>
    <name evidence="1" type="ORF">GJ744_010768</name>
</gene>
<name>A0A8H7ADP2_9EURO</name>
<dbReference type="OrthoDB" id="4552115at2759"/>
<dbReference type="AlphaFoldDB" id="A0A8H7ADP2"/>
<keyword evidence="2" id="KW-1185">Reference proteome</keyword>
<accession>A0A8H7ADP2</accession>
<dbReference type="Proteomes" id="UP000606974">
    <property type="component" value="Unassembled WGS sequence"/>
</dbReference>
<reference evidence="1" key="1">
    <citation type="submission" date="2020-02" db="EMBL/GenBank/DDBJ databases">
        <authorList>
            <person name="Palmer J.M."/>
        </authorList>
    </citation>
    <scope>NUCLEOTIDE SEQUENCE</scope>
    <source>
        <strain evidence="1">EPUS1.4</strain>
        <tissue evidence="1">Thallus</tissue>
    </source>
</reference>
<protein>
    <submittedName>
        <fullName evidence="1">Uncharacterized protein</fullName>
    </submittedName>
</protein>